<organism evidence="3 4">
    <name type="scientific">Bartonella acomydis</name>
    <dbReference type="NCBI Taxonomy" id="686234"/>
    <lineage>
        <taxon>Bacteria</taxon>
        <taxon>Pseudomonadati</taxon>
        <taxon>Pseudomonadota</taxon>
        <taxon>Alphaproteobacteria</taxon>
        <taxon>Hyphomicrobiales</taxon>
        <taxon>Bartonellaceae</taxon>
        <taxon>Bartonella</taxon>
    </lineage>
</organism>
<gene>
    <name evidence="3" type="ORF">GCM10023260_08990</name>
</gene>
<dbReference type="EMBL" id="BAABIY010000020">
    <property type="protein sequence ID" value="GAA5098454.1"/>
    <property type="molecule type" value="Genomic_DNA"/>
</dbReference>
<evidence type="ECO:0000313" key="4">
    <source>
        <dbReference type="Proteomes" id="UP001501525"/>
    </source>
</evidence>
<dbReference type="InterPro" id="IPR050811">
    <property type="entry name" value="Phosphate_ABC_transporter"/>
</dbReference>
<evidence type="ECO:0000259" key="2">
    <source>
        <dbReference type="Pfam" id="PF12849"/>
    </source>
</evidence>
<accession>A0ABP9MLJ1</accession>
<evidence type="ECO:0000256" key="1">
    <source>
        <dbReference type="ARBA" id="ARBA00022729"/>
    </source>
</evidence>
<evidence type="ECO:0000313" key="3">
    <source>
        <dbReference type="EMBL" id="GAA5098454.1"/>
    </source>
</evidence>
<protein>
    <submittedName>
        <fullName evidence="3">Substrate-binding domain-containing protein</fullName>
    </submittedName>
</protein>
<name>A0ABP9MLJ1_9HYPH</name>
<proteinExistence type="predicted"/>
<dbReference type="PANTHER" id="PTHR30570:SF1">
    <property type="entry name" value="PHOSPHATE-BINDING PROTEIN PSTS"/>
    <property type="match status" value="1"/>
</dbReference>
<dbReference type="RefSeq" id="WP_345096788.1">
    <property type="nucleotide sequence ID" value="NZ_BAABIY010000020.1"/>
</dbReference>
<keyword evidence="1" id="KW-0732">Signal</keyword>
<keyword evidence="4" id="KW-1185">Reference proteome</keyword>
<dbReference type="Gene3D" id="3.40.190.10">
    <property type="entry name" value="Periplasmic binding protein-like II"/>
    <property type="match status" value="2"/>
</dbReference>
<dbReference type="SUPFAM" id="SSF53850">
    <property type="entry name" value="Periplasmic binding protein-like II"/>
    <property type="match status" value="1"/>
</dbReference>
<dbReference type="PANTHER" id="PTHR30570">
    <property type="entry name" value="PERIPLASMIC PHOSPHATE BINDING COMPONENT OF PHOSPHATE ABC TRANSPORTER"/>
    <property type="match status" value="1"/>
</dbReference>
<sequence length="348" mass="37989">MSRFLSVGVGLIFMVLFSMNVSNARDQIQMTGSSTVLPYQKIVAEAFGEMYPQFKVPVIESGGTGAGIKEFCRGIGENAIDIVNASRAMKLSELQSCFNAGVKDVEEIRIGYDGIVFATDINGPDWKLQPVDVYRALAAQIMRDGKLQTNNVSKWSEVNSALPDWTIAAYIPGEKHGTREVFEEKLLAAGCKESGAVDAMKSLGMDDKAIHAACIAVRKDGKAIDIDGDYSETFARLTSNKTGVGVFGLSFYQNNADKLKVANVNGVAPTVETISNGQYPVSRPLFFYIKKVHLGITPGLREYVDFFLSEQMMSPDSPLAEYGLIIASEKERQAQRSAFSTGRVMTLK</sequence>
<reference evidence="4" key="1">
    <citation type="journal article" date="2019" name="Int. J. Syst. Evol. Microbiol.">
        <title>The Global Catalogue of Microorganisms (GCM) 10K type strain sequencing project: providing services to taxonomists for standard genome sequencing and annotation.</title>
        <authorList>
            <consortium name="The Broad Institute Genomics Platform"/>
            <consortium name="The Broad Institute Genome Sequencing Center for Infectious Disease"/>
            <person name="Wu L."/>
            <person name="Ma J."/>
        </authorList>
    </citation>
    <scope>NUCLEOTIDE SEQUENCE [LARGE SCALE GENOMIC DNA]</scope>
    <source>
        <strain evidence="4">JCM 17706</strain>
    </source>
</reference>
<dbReference type="InterPro" id="IPR024370">
    <property type="entry name" value="PBP_domain"/>
</dbReference>
<comment type="caution">
    <text evidence="3">The sequence shown here is derived from an EMBL/GenBank/DDBJ whole genome shotgun (WGS) entry which is preliminary data.</text>
</comment>
<feature type="domain" description="PBP" evidence="2">
    <location>
        <begin position="23"/>
        <end position="310"/>
    </location>
</feature>
<dbReference type="Pfam" id="PF12849">
    <property type="entry name" value="PBP_like_2"/>
    <property type="match status" value="1"/>
</dbReference>
<dbReference type="Proteomes" id="UP001501525">
    <property type="component" value="Unassembled WGS sequence"/>
</dbReference>